<dbReference type="Pfam" id="PF16889">
    <property type="entry name" value="Hepar_II_III_N"/>
    <property type="match status" value="1"/>
</dbReference>
<organism evidence="7 8">
    <name type="scientific">Neomoorella glycerini</name>
    <dbReference type="NCBI Taxonomy" id="55779"/>
    <lineage>
        <taxon>Bacteria</taxon>
        <taxon>Bacillati</taxon>
        <taxon>Bacillota</taxon>
        <taxon>Clostridia</taxon>
        <taxon>Neomoorellales</taxon>
        <taxon>Neomoorellaceae</taxon>
        <taxon>Neomoorella</taxon>
    </lineage>
</organism>
<evidence type="ECO:0000256" key="3">
    <source>
        <dbReference type="ARBA" id="ARBA00022764"/>
    </source>
</evidence>
<dbReference type="GO" id="GO:0016829">
    <property type="term" value="F:lyase activity"/>
    <property type="evidence" value="ECO:0007669"/>
    <property type="project" value="UniProtKB-KW"/>
</dbReference>
<protein>
    <submittedName>
        <fullName evidence="7">Heparinase II/III-like protein</fullName>
    </submittedName>
</protein>
<keyword evidence="4" id="KW-0456">Lyase</keyword>
<keyword evidence="8" id="KW-1185">Reference proteome</keyword>
<dbReference type="EMBL" id="CP046244">
    <property type="protein sequence ID" value="QGP92685.1"/>
    <property type="molecule type" value="Genomic_DNA"/>
</dbReference>
<dbReference type="InterPro" id="IPR012480">
    <property type="entry name" value="Hepar_II_III_C"/>
</dbReference>
<keyword evidence="2" id="KW-0732">Signal</keyword>
<evidence type="ECO:0000313" key="7">
    <source>
        <dbReference type="EMBL" id="QGP92685.1"/>
    </source>
</evidence>
<proteinExistence type="predicted"/>
<dbReference type="PANTHER" id="PTHR39210">
    <property type="entry name" value="HEPARIN-SULFATE LYASE"/>
    <property type="match status" value="1"/>
</dbReference>
<dbReference type="SUPFAM" id="SSF48230">
    <property type="entry name" value="Chondroitin AC/alginate lyase"/>
    <property type="match status" value="1"/>
</dbReference>
<evidence type="ECO:0000256" key="4">
    <source>
        <dbReference type="ARBA" id="ARBA00023239"/>
    </source>
</evidence>
<comment type="subcellular location">
    <subcellularLocation>
        <location evidence="1">Periplasm</location>
    </subcellularLocation>
</comment>
<name>A0A6I5ZSW6_9FIRM</name>
<evidence type="ECO:0000259" key="5">
    <source>
        <dbReference type="Pfam" id="PF07940"/>
    </source>
</evidence>
<dbReference type="InterPro" id="IPR008929">
    <property type="entry name" value="Chondroitin_lyas"/>
</dbReference>
<gene>
    <name evidence="7" type="ORF">MGLY_20740</name>
</gene>
<keyword evidence="3" id="KW-0574">Periplasm</keyword>
<evidence type="ECO:0000259" key="6">
    <source>
        <dbReference type="Pfam" id="PF16889"/>
    </source>
</evidence>
<feature type="domain" description="Heparinase II/III-like C-terminal" evidence="5">
    <location>
        <begin position="434"/>
        <end position="633"/>
    </location>
</feature>
<dbReference type="Gene3D" id="2.70.98.70">
    <property type="match status" value="1"/>
</dbReference>
<dbReference type="PANTHER" id="PTHR39210:SF1">
    <property type="entry name" value="HEPARIN-SULFATE LYASE"/>
    <property type="match status" value="1"/>
</dbReference>
<evidence type="ECO:0000256" key="1">
    <source>
        <dbReference type="ARBA" id="ARBA00004418"/>
    </source>
</evidence>
<dbReference type="Gene3D" id="1.50.10.100">
    <property type="entry name" value="Chondroitin AC/alginate lyase"/>
    <property type="match status" value="1"/>
</dbReference>
<evidence type="ECO:0000313" key="8">
    <source>
        <dbReference type="Proteomes" id="UP000425916"/>
    </source>
</evidence>
<dbReference type="GO" id="GO:0042597">
    <property type="term" value="C:periplasmic space"/>
    <property type="evidence" value="ECO:0007669"/>
    <property type="project" value="UniProtKB-SubCell"/>
</dbReference>
<dbReference type="AlphaFoldDB" id="A0A6I5ZSW6"/>
<accession>A0A6I5ZSW6</accession>
<dbReference type="InterPro" id="IPR031680">
    <property type="entry name" value="Hepar_II_III_N"/>
</dbReference>
<feature type="domain" description="Heparin-sulfate lyase N-terminal" evidence="6">
    <location>
        <begin position="119"/>
        <end position="359"/>
    </location>
</feature>
<reference evidence="7 8" key="1">
    <citation type="submission" date="2019-11" db="EMBL/GenBank/DDBJ databases">
        <title>Genome sequence of Moorella glycerini DSM11254.</title>
        <authorList>
            <person name="Poehlein A."/>
            <person name="Boeer T."/>
            <person name="Daniel R."/>
        </authorList>
    </citation>
    <scope>NUCLEOTIDE SEQUENCE [LARGE SCALE GENOMIC DNA]</scope>
    <source>
        <strain evidence="7 8">DSM 11254</strain>
    </source>
</reference>
<sequence length="748" mass="84949">MGRMFKLGLKWHIQELDDLGLKRGVYRLIYEGLNRSGARRLLHPIRRYTTIKVSHYLGPEMMDRERFRQNRLAFFVRDGRGLKDGIAAIIGPEGVEKLLAMGDAAIKGRIRCFSAWEGDYGQPVDWHLNPRRHVSWPREVHWSKASAFEPIGGDCKLVWELNRFPHLYTWVRAYALTGDSKWVRAFCDQLKSWEEANPYRGGINWNSGQELAIRAMAWVLALYVFVDDAAFEDEDFARLMRLLYLHGEHLLANINFARLAVYNNHLIGEALGLYLLGSYFPWMKGAHRWKGLGRRLLEGECLGQFYADGGYCQSSHNYHRLALHYYLWALRIGECLGEPFPRQIYDMLAKSALYLASFMNEADGRLPNWGANDGALLCPWTNCDYSDFRPILNSIRYLTTGKRAFEPGPWDEELLWLWGPGALEAEIDPYPRPQEAAYKESGLYLYREGPGDFAVFRCGSLRDRFGQADQLHVDIWWRGLNIAQDGGSYLYNDELSYHYYFMGTSSHNTVAVDGQDQMQLIRRFKWLNLVQAGRIETGIPPGPGKWYVAGEHYGYRRLKGGLVHRRRVMALGAGAYLVLDNLYPCARGKPGQDKSVHQQVYRHKFQLHWLLGDWPWEECGAGCLPCGVKLSTPQGPFVIMVGAFNKAPSYANEGSPTWQPLPGRFAVYRGLEAGTADANGPRGWVSRYYGLRVPALSLSLSVEAEASIVFISLLAPAQAAPEVTLHGPQICLATTAGVTAFSLWEDSH</sequence>
<evidence type="ECO:0000256" key="2">
    <source>
        <dbReference type="ARBA" id="ARBA00022729"/>
    </source>
</evidence>
<dbReference type="Pfam" id="PF07940">
    <property type="entry name" value="Hepar_II_III_C"/>
    <property type="match status" value="1"/>
</dbReference>
<dbReference type="Proteomes" id="UP000425916">
    <property type="component" value="Chromosome"/>
</dbReference>